<keyword evidence="1" id="KW-0233">DNA recombination</keyword>
<dbReference type="Proteomes" id="UP000569914">
    <property type="component" value="Unassembled WGS sequence"/>
</dbReference>
<dbReference type="EMBL" id="JACCBU010000001">
    <property type="protein sequence ID" value="NYE72596.1"/>
    <property type="molecule type" value="Genomic_DNA"/>
</dbReference>
<sequence>MSQIGARQVIKAPKTAAGIRTVTFPEWLVPEVEQHFATFGELGGLRRVFVGPYGVTPARTNFSKIWARALKDAGLAGIHIHDLRHTGNHLAAISGASTRELMARMGHASVDAALVYQHRSDSRDRVIAESLNAMIKTARPANSRRSGHVEGTHTG</sequence>
<dbReference type="RefSeq" id="WP_218871483.1">
    <property type="nucleotide sequence ID" value="NZ_JACCBU010000001.1"/>
</dbReference>
<comment type="caution">
    <text evidence="3">The sequence shown here is derived from an EMBL/GenBank/DDBJ whole genome shotgun (WGS) entry which is preliminary data.</text>
</comment>
<reference evidence="3 4" key="1">
    <citation type="submission" date="2020-07" db="EMBL/GenBank/DDBJ databases">
        <title>Sequencing the genomes of 1000 actinobacteria strains.</title>
        <authorList>
            <person name="Klenk H.-P."/>
        </authorList>
    </citation>
    <scope>NUCLEOTIDE SEQUENCE [LARGE SCALE GENOMIC DNA]</scope>
    <source>
        <strain evidence="3 4">DSM 22083</strain>
    </source>
</reference>
<dbReference type="InterPro" id="IPR011010">
    <property type="entry name" value="DNA_brk_join_enz"/>
</dbReference>
<dbReference type="Gene3D" id="1.10.443.10">
    <property type="entry name" value="Intergrase catalytic core"/>
    <property type="match status" value="1"/>
</dbReference>
<evidence type="ECO:0000256" key="1">
    <source>
        <dbReference type="ARBA" id="ARBA00023172"/>
    </source>
</evidence>
<dbReference type="GO" id="GO:0006310">
    <property type="term" value="P:DNA recombination"/>
    <property type="evidence" value="ECO:0007669"/>
    <property type="project" value="UniProtKB-KW"/>
</dbReference>
<organism evidence="3 4">
    <name type="scientific">Microlunatus parietis</name>
    <dbReference type="NCBI Taxonomy" id="682979"/>
    <lineage>
        <taxon>Bacteria</taxon>
        <taxon>Bacillati</taxon>
        <taxon>Actinomycetota</taxon>
        <taxon>Actinomycetes</taxon>
        <taxon>Propionibacteriales</taxon>
        <taxon>Propionibacteriaceae</taxon>
        <taxon>Microlunatus</taxon>
    </lineage>
</organism>
<dbReference type="InterPro" id="IPR013762">
    <property type="entry name" value="Integrase-like_cat_sf"/>
</dbReference>
<dbReference type="InterPro" id="IPR002104">
    <property type="entry name" value="Integrase_catalytic"/>
</dbReference>
<proteinExistence type="predicted"/>
<evidence type="ECO:0000259" key="2">
    <source>
        <dbReference type="PROSITE" id="PS51898"/>
    </source>
</evidence>
<accession>A0A7Y9I935</accession>
<name>A0A7Y9I935_9ACTN</name>
<dbReference type="GO" id="GO:0003677">
    <property type="term" value="F:DNA binding"/>
    <property type="evidence" value="ECO:0007669"/>
    <property type="project" value="InterPro"/>
</dbReference>
<feature type="domain" description="Tyr recombinase" evidence="2">
    <location>
        <begin position="1"/>
        <end position="129"/>
    </location>
</feature>
<dbReference type="SUPFAM" id="SSF56349">
    <property type="entry name" value="DNA breaking-rejoining enzymes"/>
    <property type="match status" value="1"/>
</dbReference>
<dbReference type="PROSITE" id="PS51898">
    <property type="entry name" value="TYR_RECOMBINASE"/>
    <property type="match status" value="1"/>
</dbReference>
<evidence type="ECO:0000313" key="4">
    <source>
        <dbReference type="Proteomes" id="UP000569914"/>
    </source>
</evidence>
<dbReference type="GO" id="GO:0015074">
    <property type="term" value="P:DNA integration"/>
    <property type="evidence" value="ECO:0007669"/>
    <property type="project" value="InterPro"/>
</dbReference>
<gene>
    <name evidence="3" type="ORF">BKA15_003925</name>
</gene>
<protein>
    <submittedName>
        <fullName evidence="3">Integrase</fullName>
    </submittedName>
</protein>
<keyword evidence="4" id="KW-1185">Reference proteome</keyword>
<evidence type="ECO:0000313" key="3">
    <source>
        <dbReference type="EMBL" id="NYE72596.1"/>
    </source>
</evidence>
<dbReference type="AlphaFoldDB" id="A0A7Y9I935"/>
<dbReference type="Pfam" id="PF00589">
    <property type="entry name" value="Phage_integrase"/>
    <property type="match status" value="1"/>
</dbReference>